<dbReference type="InterPro" id="IPR007379">
    <property type="entry name" value="Tim44-like_dom"/>
</dbReference>
<evidence type="ECO:0000256" key="5">
    <source>
        <dbReference type="ARBA" id="ARBA00023274"/>
    </source>
</evidence>
<evidence type="ECO:0000313" key="12">
    <source>
        <dbReference type="Proteomes" id="UP000318571"/>
    </source>
</evidence>
<evidence type="ECO:0000256" key="3">
    <source>
        <dbReference type="ARBA" id="ARBA00022980"/>
    </source>
</evidence>
<evidence type="ECO:0000256" key="1">
    <source>
        <dbReference type="ARBA" id="ARBA00004173"/>
    </source>
</evidence>
<reference evidence="11 12" key="1">
    <citation type="journal article" date="2018" name="Nat. Ecol. Evol.">
        <title>Genomic signatures of mitonuclear coevolution across populations of Tigriopus californicus.</title>
        <authorList>
            <person name="Barreto F.S."/>
            <person name="Watson E.T."/>
            <person name="Lima T.G."/>
            <person name="Willett C.S."/>
            <person name="Edmands S."/>
            <person name="Li W."/>
            <person name="Burton R.S."/>
        </authorList>
    </citation>
    <scope>NUCLEOTIDE SEQUENCE [LARGE SCALE GENOMIC DNA]</scope>
    <source>
        <strain evidence="11 12">San Diego</strain>
    </source>
</reference>
<evidence type="ECO:0000256" key="2">
    <source>
        <dbReference type="ARBA" id="ARBA00022946"/>
    </source>
</evidence>
<keyword evidence="4" id="KW-0496">Mitochondrion</keyword>
<dbReference type="OrthoDB" id="19619at2759"/>
<keyword evidence="5" id="KW-0687">Ribonucleoprotein</keyword>
<feature type="region of interest" description="Disordered" evidence="9">
    <location>
        <begin position="326"/>
        <end position="353"/>
    </location>
</feature>
<evidence type="ECO:0000256" key="9">
    <source>
        <dbReference type="SAM" id="MobiDB-lite"/>
    </source>
</evidence>
<gene>
    <name evidence="11" type="ORF">TCAL_04664</name>
</gene>
<dbReference type="PANTHER" id="PTHR28554">
    <property type="entry name" value="39S RIBOSOMAL PROTEIN L45, MITOCHONDRIAL"/>
    <property type="match status" value="1"/>
</dbReference>
<dbReference type="InterPro" id="IPR032710">
    <property type="entry name" value="NTF2-like_dom_sf"/>
</dbReference>
<comment type="caution">
    <text evidence="11">The sequence shown here is derived from an EMBL/GenBank/DDBJ whole genome shotgun (WGS) entry which is preliminary data.</text>
</comment>
<accession>A0A553NVP0</accession>
<dbReference type="Gene3D" id="3.10.450.240">
    <property type="match status" value="1"/>
</dbReference>
<dbReference type="EMBL" id="VCGU01000010">
    <property type="protein sequence ID" value="TRY69498.1"/>
    <property type="molecule type" value="Genomic_DNA"/>
</dbReference>
<keyword evidence="12" id="KW-1185">Reference proteome</keyword>
<evidence type="ECO:0000256" key="6">
    <source>
        <dbReference type="ARBA" id="ARBA00038073"/>
    </source>
</evidence>
<comment type="subcellular location">
    <subcellularLocation>
        <location evidence="1">Mitochondrion</location>
    </subcellularLocation>
</comment>
<sequence length="366" mass="42253">MISLQSSIKLKQIVSGVGSLSGTWHTQRALHVTPLILGWGNEHKPIPRGRFRPNRHWHPENRKARAMKILRPDLPDSDFLRKMQSKEASPAEIRDFYKERGLMRHESDNEIPVYTSCTGMLMEPFEPPEGDGKASLLSKQGAKDSALVVQRKGKTLLATRKLRRFEEDFDPRQFAEASQEIYIQAHEALARHDEDDLHKYATEKAYPEMLYNTENKTIYWKFIKSLEPPKTVQIRANDAFTKNNLFAQVTVRFHSQQILAVYDRFGRLIQGHPTVAKDVLEYVVFEKHAANLYGTWRVHGKIIPDWQDNRTPGRLTRVLRKDEAPMEEEIITDEEATKSNEAESSTTDESDAPIYDRFNRVIAKSK</sequence>
<organism evidence="11 12">
    <name type="scientific">Tigriopus californicus</name>
    <name type="common">Marine copepod</name>
    <dbReference type="NCBI Taxonomy" id="6832"/>
    <lineage>
        <taxon>Eukaryota</taxon>
        <taxon>Metazoa</taxon>
        <taxon>Ecdysozoa</taxon>
        <taxon>Arthropoda</taxon>
        <taxon>Crustacea</taxon>
        <taxon>Multicrustacea</taxon>
        <taxon>Hexanauplia</taxon>
        <taxon>Copepoda</taxon>
        <taxon>Harpacticoida</taxon>
        <taxon>Harpacticidae</taxon>
        <taxon>Tigriopus</taxon>
    </lineage>
</organism>
<dbReference type="Pfam" id="PF04280">
    <property type="entry name" value="Tim44"/>
    <property type="match status" value="1"/>
</dbReference>
<name>A0A553NVP0_TIGCA</name>
<dbReference type="STRING" id="6832.A0A553NVP0"/>
<dbReference type="Proteomes" id="UP000318571">
    <property type="component" value="Chromosome 1"/>
</dbReference>
<dbReference type="AlphaFoldDB" id="A0A553NVP0"/>
<dbReference type="FunFam" id="3.10.450.240:FF:000003">
    <property type="entry name" value="39S ribosomal protein L45, mitochondrial"/>
    <property type="match status" value="1"/>
</dbReference>
<dbReference type="InterPro" id="IPR051975">
    <property type="entry name" value="mtLSU_mL45"/>
</dbReference>
<evidence type="ECO:0000313" key="11">
    <source>
        <dbReference type="EMBL" id="TRY69498.1"/>
    </source>
</evidence>
<feature type="domain" description="Tim44-like" evidence="10">
    <location>
        <begin position="155"/>
        <end position="303"/>
    </location>
</feature>
<dbReference type="GO" id="GO:0005840">
    <property type="term" value="C:ribosome"/>
    <property type="evidence" value="ECO:0007669"/>
    <property type="project" value="UniProtKB-KW"/>
</dbReference>
<comment type="similarity">
    <text evidence="6">Belongs to the mitochondrion-specific ribosomal protein mL45 family.</text>
</comment>
<dbReference type="OMA" id="IVHIRTQ"/>
<dbReference type="GO" id="GO:0005739">
    <property type="term" value="C:mitochondrion"/>
    <property type="evidence" value="ECO:0007669"/>
    <property type="project" value="UniProtKB-SubCell"/>
</dbReference>
<proteinExistence type="inferred from homology"/>
<dbReference type="GO" id="GO:1990904">
    <property type="term" value="C:ribonucleoprotein complex"/>
    <property type="evidence" value="ECO:0007669"/>
    <property type="project" value="UniProtKB-KW"/>
</dbReference>
<feature type="non-terminal residue" evidence="11">
    <location>
        <position position="366"/>
    </location>
</feature>
<dbReference type="SMART" id="SM00978">
    <property type="entry name" value="Tim44"/>
    <property type="match status" value="1"/>
</dbReference>
<evidence type="ECO:0000256" key="4">
    <source>
        <dbReference type="ARBA" id="ARBA00023128"/>
    </source>
</evidence>
<keyword evidence="3" id="KW-0689">Ribosomal protein</keyword>
<evidence type="ECO:0000259" key="10">
    <source>
        <dbReference type="SMART" id="SM00978"/>
    </source>
</evidence>
<evidence type="ECO:0000256" key="7">
    <source>
        <dbReference type="ARBA" id="ARBA00039448"/>
    </source>
</evidence>
<dbReference type="PANTHER" id="PTHR28554:SF1">
    <property type="entry name" value="LARGE RIBOSOMAL SUBUNIT PROTEIN ML45"/>
    <property type="match status" value="1"/>
</dbReference>
<keyword evidence="2" id="KW-0809">Transit peptide</keyword>
<dbReference type="SUPFAM" id="SSF54427">
    <property type="entry name" value="NTF2-like"/>
    <property type="match status" value="1"/>
</dbReference>
<evidence type="ECO:0000256" key="8">
    <source>
        <dbReference type="ARBA" id="ARBA00043031"/>
    </source>
</evidence>
<protein>
    <recommendedName>
        <fullName evidence="7">Large ribosomal subunit protein mL45</fullName>
    </recommendedName>
    <alternativeName>
        <fullName evidence="8">39S ribosomal protein L45, mitochondrial</fullName>
    </alternativeName>
</protein>